<dbReference type="EMBL" id="BPVZ01000022">
    <property type="protein sequence ID" value="GKV05087.1"/>
    <property type="molecule type" value="Genomic_DNA"/>
</dbReference>
<evidence type="ECO:0000259" key="2">
    <source>
        <dbReference type="Pfam" id="PF07727"/>
    </source>
</evidence>
<dbReference type="InterPro" id="IPR043502">
    <property type="entry name" value="DNA/RNA_pol_sf"/>
</dbReference>
<feature type="region of interest" description="Disordered" evidence="1">
    <location>
        <begin position="1"/>
        <end position="101"/>
    </location>
</feature>
<protein>
    <recommendedName>
        <fullName evidence="2">Reverse transcriptase Ty1/copia-type domain-containing protein</fullName>
    </recommendedName>
</protein>
<reference evidence="3 4" key="1">
    <citation type="journal article" date="2021" name="Commun. Biol.">
        <title>The genome of Shorea leprosula (Dipterocarpaceae) highlights the ecological relevance of drought in aseasonal tropical rainforests.</title>
        <authorList>
            <person name="Ng K.K.S."/>
            <person name="Kobayashi M.J."/>
            <person name="Fawcett J.A."/>
            <person name="Hatakeyama M."/>
            <person name="Paape T."/>
            <person name="Ng C.H."/>
            <person name="Ang C.C."/>
            <person name="Tnah L.H."/>
            <person name="Lee C.T."/>
            <person name="Nishiyama T."/>
            <person name="Sese J."/>
            <person name="O'Brien M.J."/>
            <person name="Copetti D."/>
            <person name="Mohd Noor M.I."/>
            <person name="Ong R.C."/>
            <person name="Putra M."/>
            <person name="Sireger I.Z."/>
            <person name="Indrioko S."/>
            <person name="Kosugi Y."/>
            <person name="Izuno A."/>
            <person name="Isagi Y."/>
            <person name="Lee S.L."/>
            <person name="Shimizu K.K."/>
        </authorList>
    </citation>
    <scope>NUCLEOTIDE SEQUENCE [LARGE SCALE GENOMIC DNA]</scope>
    <source>
        <strain evidence="3">214</strain>
    </source>
</reference>
<keyword evidence="4" id="KW-1185">Reference proteome</keyword>
<dbReference type="InterPro" id="IPR013103">
    <property type="entry name" value="RVT_2"/>
</dbReference>
<dbReference type="Pfam" id="PF07727">
    <property type="entry name" value="RVT_2"/>
    <property type="match status" value="1"/>
</dbReference>
<dbReference type="AlphaFoldDB" id="A0AAV5ITA5"/>
<feature type="compositionally biased region" description="Pro residues" evidence="1">
    <location>
        <begin position="87"/>
        <end position="96"/>
    </location>
</feature>
<feature type="compositionally biased region" description="Polar residues" evidence="1">
    <location>
        <begin position="61"/>
        <end position="73"/>
    </location>
</feature>
<feature type="compositionally biased region" description="Low complexity" evidence="1">
    <location>
        <begin position="19"/>
        <end position="60"/>
    </location>
</feature>
<dbReference type="SUPFAM" id="SSF56672">
    <property type="entry name" value="DNA/RNA polymerases"/>
    <property type="match status" value="1"/>
</dbReference>
<comment type="caution">
    <text evidence="3">The sequence shown here is derived from an EMBL/GenBank/DDBJ whole genome shotgun (WGS) entry which is preliminary data.</text>
</comment>
<accession>A0AAV5ITA5</accession>
<evidence type="ECO:0000256" key="1">
    <source>
        <dbReference type="SAM" id="MobiDB-lite"/>
    </source>
</evidence>
<sequence length="454" mass="50731">MSNSPNQISNFLPTAATVPSTSPLSSQPPSHPQIQHLPASPTIDTSSSLSSVDLTSTSKTPSPNQPSSLDNSPPSYPDVHPTISTSPSPPPIPPPTKTHSMITRSQNQIFKPKQLYLAETPCFESEPTCVSQALKDHQWRQAMSEEFNALVSQGTWDLILLAPNQNVISYKWVFRVKRGKDGQVERYKARLVAKGFHQKPRSDYFETFSPVIKPTTIWIVLSIAVSRVGFIDPNLPYHVCQLRKALYELKQAPRMWFRELKDFLVSHDDILVTGSNPKAIDNLITAMDSKFSLKNLGQLDFFLGMEAIQAAFGLFLSRKGLSKTSCSAQAWRMQRQALAATSSEVVWVCNLLHELGVYQSTPHVLYYDNLGATYLSRNPVMHSRMKHIAIDLHFVHDFMDQKLLHVSHISSKDQLAHGLTKPLSSNHFISLRSKIGVTDGSSILRGHVKERINS</sequence>
<feature type="compositionally biased region" description="Polar residues" evidence="1">
    <location>
        <begin position="1"/>
        <end position="12"/>
    </location>
</feature>
<organism evidence="3 4">
    <name type="scientific">Rubroshorea leprosula</name>
    <dbReference type="NCBI Taxonomy" id="152421"/>
    <lineage>
        <taxon>Eukaryota</taxon>
        <taxon>Viridiplantae</taxon>
        <taxon>Streptophyta</taxon>
        <taxon>Embryophyta</taxon>
        <taxon>Tracheophyta</taxon>
        <taxon>Spermatophyta</taxon>
        <taxon>Magnoliopsida</taxon>
        <taxon>eudicotyledons</taxon>
        <taxon>Gunneridae</taxon>
        <taxon>Pentapetalae</taxon>
        <taxon>rosids</taxon>
        <taxon>malvids</taxon>
        <taxon>Malvales</taxon>
        <taxon>Dipterocarpaceae</taxon>
        <taxon>Rubroshorea</taxon>
    </lineage>
</organism>
<evidence type="ECO:0000313" key="3">
    <source>
        <dbReference type="EMBL" id="GKV05087.1"/>
    </source>
</evidence>
<dbReference type="PANTHER" id="PTHR11439:SF467">
    <property type="entry name" value="INTEGRASE CATALYTIC DOMAIN-CONTAINING PROTEIN"/>
    <property type="match status" value="1"/>
</dbReference>
<gene>
    <name evidence="3" type="ORF">SLEP1_g17131</name>
</gene>
<dbReference type="Proteomes" id="UP001054252">
    <property type="component" value="Unassembled WGS sequence"/>
</dbReference>
<proteinExistence type="predicted"/>
<dbReference type="CDD" id="cd09272">
    <property type="entry name" value="RNase_HI_RT_Ty1"/>
    <property type="match status" value="1"/>
</dbReference>
<evidence type="ECO:0000313" key="4">
    <source>
        <dbReference type="Proteomes" id="UP001054252"/>
    </source>
</evidence>
<name>A0AAV5ITA5_9ROSI</name>
<dbReference type="PANTHER" id="PTHR11439">
    <property type="entry name" value="GAG-POL-RELATED RETROTRANSPOSON"/>
    <property type="match status" value="1"/>
</dbReference>
<feature type="domain" description="Reverse transcriptase Ty1/copia-type" evidence="2">
    <location>
        <begin position="155"/>
        <end position="226"/>
    </location>
</feature>